<protein>
    <recommendedName>
        <fullName evidence="6">Probable membrane transporter protein</fullName>
    </recommendedName>
</protein>
<dbReference type="Proteomes" id="UP000315395">
    <property type="component" value="Chromosome"/>
</dbReference>
<dbReference type="GO" id="GO:0005886">
    <property type="term" value="C:plasma membrane"/>
    <property type="evidence" value="ECO:0007669"/>
    <property type="project" value="UniProtKB-SubCell"/>
</dbReference>
<proteinExistence type="inferred from homology"/>
<keyword evidence="8" id="KW-1185">Reference proteome</keyword>
<keyword evidence="6" id="KW-1003">Cell membrane</keyword>
<feature type="transmembrane region" description="Helical" evidence="6">
    <location>
        <begin position="148"/>
        <end position="179"/>
    </location>
</feature>
<dbReference type="InterPro" id="IPR002781">
    <property type="entry name" value="TM_pro_TauE-like"/>
</dbReference>
<accession>A0A516G897</accession>
<keyword evidence="3 6" id="KW-0812">Transmembrane</keyword>
<reference evidence="7 8" key="1">
    <citation type="submission" date="2019-07" db="EMBL/GenBank/DDBJ databases">
        <title>complete genome sequencing of Ornithinimicrobium sp. H23M54.</title>
        <authorList>
            <person name="Bae J.-W."/>
            <person name="Lee S.-Y."/>
        </authorList>
    </citation>
    <scope>NUCLEOTIDE SEQUENCE [LARGE SCALE GENOMIC DNA]</scope>
    <source>
        <strain evidence="7 8">H23M54</strain>
    </source>
</reference>
<dbReference type="PANTHER" id="PTHR43701">
    <property type="entry name" value="MEMBRANE TRANSPORTER PROTEIN MJ0441-RELATED"/>
    <property type="match status" value="1"/>
</dbReference>
<dbReference type="RefSeq" id="WP_143782433.1">
    <property type="nucleotide sequence ID" value="NZ_CP041616.1"/>
</dbReference>
<dbReference type="Pfam" id="PF01925">
    <property type="entry name" value="TauE"/>
    <property type="match status" value="1"/>
</dbReference>
<evidence type="ECO:0000256" key="5">
    <source>
        <dbReference type="ARBA" id="ARBA00023136"/>
    </source>
</evidence>
<comment type="subcellular location">
    <subcellularLocation>
        <location evidence="6">Cell membrane</location>
        <topology evidence="6">Multi-pass membrane protein</topology>
    </subcellularLocation>
    <subcellularLocation>
        <location evidence="1">Membrane</location>
        <topology evidence="1">Multi-pass membrane protein</topology>
    </subcellularLocation>
</comment>
<dbReference type="OrthoDB" id="528320at2"/>
<dbReference type="InterPro" id="IPR051598">
    <property type="entry name" value="TSUP/Inactive_protease-like"/>
</dbReference>
<evidence type="ECO:0000256" key="4">
    <source>
        <dbReference type="ARBA" id="ARBA00022989"/>
    </source>
</evidence>
<evidence type="ECO:0000313" key="7">
    <source>
        <dbReference type="EMBL" id="QDO87756.1"/>
    </source>
</evidence>
<comment type="similarity">
    <text evidence="2 6">Belongs to the 4-toluene sulfonate uptake permease (TSUP) (TC 2.A.102) family.</text>
</comment>
<dbReference type="PANTHER" id="PTHR43701:SF2">
    <property type="entry name" value="MEMBRANE TRANSPORTER PROTEIN YJNA-RELATED"/>
    <property type="match status" value="1"/>
</dbReference>
<sequence length="267" mass="27625">MNELLLAALVGLVVGTVMGSLGGGGGIISVPALVYLLDQPPLEATTTSLVVVGVTAIVGALQYGRAGLVNVTDALAFGVLSIVGAVVGARMALVVDGNVLMALFAVLLVAVAWLMWSRQRGQQVEDDVARHWLQLRPFHLDRRRATQVALAATGIGWLTGFFGVGGGFAIVPALMLLLGLPMRRAVGTSLLVLAITSLVGLATRVTGPVELDWPLIIAFTVTAVLSSLAAGRLSARVSPGRLSRAFAVFLVLVAIYTAVNSIQGLLA</sequence>
<keyword evidence="4 6" id="KW-1133">Transmembrane helix</keyword>
<feature type="transmembrane region" description="Helical" evidence="6">
    <location>
        <begin position="245"/>
        <end position="266"/>
    </location>
</feature>
<dbReference type="KEGG" id="orz:FNH13_04850"/>
<gene>
    <name evidence="7" type="ORF">FNH13_04850</name>
</gene>
<name>A0A516G897_9MICO</name>
<dbReference type="AlphaFoldDB" id="A0A516G897"/>
<evidence type="ECO:0000256" key="3">
    <source>
        <dbReference type="ARBA" id="ARBA00022692"/>
    </source>
</evidence>
<evidence type="ECO:0000313" key="8">
    <source>
        <dbReference type="Proteomes" id="UP000315395"/>
    </source>
</evidence>
<evidence type="ECO:0000256" key="6">
    <source>
        <dbReference type="RuleBase" id="RU363041"/>
    </source>
</evidence>
<organism evidence="7 8">
    <name type="scientific">Ornithinimicrobium ciconiae</name>
    <dbReference type="NCBI Taxonomy" id="2594265"/>
    <lineage>
        <taxon>Bacteria</taxon>
        <taxon>Bacillati</taxon>
        <taxon>Actinomycetota</taxon>
        <taxon>Actinomycetes</taxon>
        <taxon>Micrococcales</taxon>
        <taxon>Ornithinimicrobiaceae</taxon>
        <taxon>Ornithinimicrobium</taxon>
    </lineage>
</organism>
<dbReference type="EMBL" id="CP041616">
    <property type="protein sequence ID" value="QDO87756.1"/>
    <property type="molecule type" value="Genomic_DNA"/>
</dbReference>
<keyword evidence="5 6" id="KW-0472">Membrane</keyword>
<feature type="transmembrane region" description="Helical" evidence="6">
    <location>
        <begin position="75"/>
        <end position="93"/>
    </location>
</feature>
<evidence type="ECO:0000256" key="1">
    <source>
        <dbReference type="ARBA" id="ARBA00004141"/>
    </source>
</evidence>
<evidence type="ECO:0000256" key="2">
    <source>
        <dbReference type="ARBA" id="ARBA00009142"/>
    </source>
</evidence>
<feature type="transmembrane region" description="Helical" evidence="6">
    <location>
        <begin position="99"/>
        <end position="116"/>
    </location>
</feature>
<feature type="transmembrane region" description="Helical" evidence="6">
    <location>
        <begin position="185"/>
        <end position="203"/>
    </location>
</feature>
<feature type="transmembrane region" description="Helical" evidence="6">
    <location>
        <begin position="215"/>
        <end position="233"/>
    </location>
</feature>
<feature type="transmembrane region" description="Helical" evidence="6">
    <location>
        <begin position="43"/>
        <end position="63"/>
    </location>
</feature>